<evidence type="ECO:0000256" key="5">
    <source>
        <dbReference type="ARBA" id="ARBA00022840"/>
    </source>
</evidence>
<evidence type="ECO:0000256" key="4">
    <source>
        <dbReference type="ARBA" id="ARBA00022777"/>
    </source>
</evidence>
<comment type="caution">
    <text evidence="9">The sequence shown here is derived from an EMBL/GenBank/DDBJ whole genome shotgun (WGS) entry which is preliminary data.</text>
</comment>
<keyword evidence="3 6" id="KW-0547">Nucleotide-binding</keyword>
<accession>A0A819J8S2</accession>
<dbReference type="Proteomes" id="UP000663874">
    <property type="component" value="Unassembled WGS sequence"/>
</dbReference>
<evidence type="ECO:0000256" key="3">
    <source>
        <dbReference type="ARBA" id="ARBA00022741"/>
    </source>
</evidence>
<evidence type="ECO:0000256" key="6">
    <source>
        <dbReference type="RuleBase" id="RU361128"/>
    </source>
</evidence>
<dbReference type="EMBL" id="CAJOAX010004953">
    <property type="protein sequence ID" value="CAF3928731.1"/>
    <property type="molecule type" value="Genomic_DNA"/>
</dbReference>
<dbReference type="GO" id="GO:0007200">
    <property type="term" value="P:phospholipase C-activating G protein-coupled receptor signaling pathway"/>
    <property type="evidence" value="ECO:0007669"/>
    <property type="project" value="InterPro"/>
</dbReference>
<organism evidence="9 11">
    <name type="scientific">Rotaria sordida</name>
    <dbReference type="NCBI Taxonomy" id="392033"/>
    <lineage>
        <taxon>Eukaryota</taxon>
        <taxon>Metazoa</taxon>
        <taxon>Spiralia</taxon>
        <taxon>Gnathifera</taxon>
        <taxon>Rotifera</taxon>
        <taxon>Eurotatoria</taxon>
        <taxon>Bdelloidea</taxon>
        <taxon>Philodinida</taxon>
        <taxon>Philodinidae</taxon>
        <taxon>Rotaria</taxon>
    </lineage>
</organism>
<evidence type="ECO:0000259" key="8">
    <source>
        <dbReference type="PROSITE" id="PS50146"/>
    </source>
</evidence>
<dbReference type="Gene3D" id="3.40.50.10330">
    <property type="entry name" value="Probable inorganic polyphosphate/atp-NAD kinase, domain 1"/>
    <property type="match status" value="1"/>
</dbReference>
<name>A0A819J8S2_9BILA</name>
<evidence type="ECO:0000313" key="11">
    <source>
        <dbReference type="Proteomes" id="UP000663823"/>
    </source>
</evidence>
<dbReference type="PANTHER" id="PTHR11255:SF80">
    <property type="entry name" value="EYE-SPECIFIC DIACYLGLYCEROL KINASE"/>
    <property type="match status" value="1"/>
</dbReference>
<dbReference type="InterPro" id="IPR017438">
    <property type="entry name" value="ATP-NAD_kinase_N"/>
</dbReference>
<protein>
    <recommendedName>
        <fullName evidence="6">Diacylglycerol kinase</fullName>
        <shortName evidence="6">DAG kinase</shortName>
        <ecNumber evidence="6">2.7.1.107</ecNumber>
    </recommendedName>
</protein>
<evidence type="ECO:0000313" key="10">
    <source>
        <dbReference type="EMBL" id="CAF4016559.1"/>
    </source>
</evidence>
<keyword evidence="5 6" id="KW-0067">ATP-binding</keyword>
<proteinExistence type="inferred from homology"/>
<reference evidence="9" key="1">
    <citation type="submission" date="2021-02" db="EMBL/GenBank/DDBJ databases">
        <authorList>
            <person name="Nowell W R."/>
        </authorList>
    </citation>
    <scope>NUCLEOTIDE SEQUENCE</scope>
</reference>
<dbReference type="PANTHER" id="PTHR11255">
    <property type="entry name" value="DIACYLGLYCEROL KINASE"/>
    <property type="match status" value="1"/>
</dbReference>
<dbReference type="SUPFAM" id="SSF111331">
    <property type="entry name" value="NAD kinase/diacylglycerol kinase-like"/>
    <property type="match status" value="1"/>
</dbReference>
<dbReference type="InterPro" id="IPR001206">
    <property type="entry name" value="Diacylglycerol_kinase_cat_dom"/>
</dbReference>
<dbReference type="InterPro" id="IPR000756">
    <property type="entry name" value="Diacylglycerol_kin_accessory"/>
</dbReference>
<evidence type="ECO:0000313" key="9">
    <source>
        <dbReference type="EMBL" id="CAF3928731.1"/>
    </source>
</evidence>
<dbReference type="AlphaFoldDB" id="A0A819J8S2"/>
<dbReference type="InterPro" id="IPR037607">
    <property type="entry name" value="DGK"/>
</dbReference>
<evidence type="ECO:0000256" key="1">
    <source>
        <dbReference type="ARBA" id="ARBA00009280"/>
    </source>
</evidence>
<evidence type="ECO:0000256" key="2">
    <source>
        <dbReference type="ARBA" id="ARBA00022679"/>
    </source>
</evidence>
<feature type="region of interest" description="Disordered" evidence="7">
    <location>
        <begin position="567"/>
        <end position="596"/>
    </location>
</feature>
<gene>
    <name evidence="10" type="ORF">FNK824_LOCUS26817</name>
    <name evidence="9" type="ORF">OTI717_LOCUS25227</name>
</gene>
<feature type="compositionally biased region" description="Acidic residues" evidence="7">
    <location>
        <begin position="567"/>
        <end position="578"/>
    </location>
</feature>
<dbReference type="GO" id="GO:0016020">
    <property type="term" value="C:membrane"/>
    <property type="evidence" value="ECO:0007669"/>
    <property type="project" value="TreeGrafter"/>
</dbReference>
<dbReference type="CDD" id="cd20805">
    <property type="entry name" value="C1_DGK_rpt2"/>
    <property type="match status" value="1"/>
</dbReference>
<comment type="similarity">
    <text evidence="1 6">Belongs to the eukaryotic diacylglycerol kinase family.</text>
</comment>
<dbReference type="PROSITE" id="PS50146">
    <property type="entry name" value="DAGK"/>
    <property type="match status" value="1"/>
</dbReference>
<dbReference type="GO" id="GO:0005524">
    <property type="term" value="F:ATP binding"/>
    <property type="evidence" value="ECO:0007669"/>
    <property type="project" value="UniProtKB-KW"/>
</dbReference>
<dbReference type="SMART" id="SM00045">
    <property type="entry name" value="DAGKa"/>
    <property type="match status" value="1"/>
</dbReference>
<dbReference type="Pfam" id="PF00609">
    <property type="entry name" value="DAGK_acc"/>
    <property type="match status" value="1"/>
</dbReference>
<dbReference type="Proteomes" id="UP000663823">
    <property type="component" value="Unassembled WGS sequence"/>
</dbReference>
<dbReference type="EMBL" id="CAJOBE010006762">
    <property type="protein sequence ID" value="CAF4016559.1"/>
    <property type="molecule type" value="Genomic_DNA"/>
</dbReference>
<keyword evidence="4 6" id="KW-0418">Kinase</keyword>
<feature type="domain" description="DAGKc" evidence="8">
    <location>
        <begin position="237"/>
        <end position="373"/>
    </location>
</feature>
<dbReference type="SMART" id="SM00046">
    <property type="entry name" value="DAGKc"/>
    <property type="match status" value="1"/>
</dbReference>
<comment type="catalytic activity">
    <reaction evidence="6">
        <text>a 1,2-diacyl-sn-glycerol + ATP = a 1,2-diacyl-sn-glycero-3-phosphate + ADP + H(+)</text>
        <dbReference type="Rhea" id="RHEA:10272"/>
        <dbReference type="ChEBI" id="CHEBI:15378"/>
        <dbReference type="ChEBI" id="CHEBI:17815"/>
        <dbReference type="ChEBI" id="CHEBI:30616"/>
        <dbReference type="ChEBI" id="CHEBI:58608"/>
        <dbReference type="ChEBI" id="CHEBI:456216"/>
        <dbReference type="EC" id="2.7.1.107"/>
    </reaction>
</comment>
<dbReference type="Pfam" id="PF00781">
    <property type="entry name" value="DAGK_cat"/>
    <property type="match status" value="1"/>
</dbReference>
<evidence type="ECO:0000256" key="7">
    <source>
        <dbReference type="SAM" id="MobiDB-lite"/>
    </source>
</evidence>
<dbReference type="InterPro" id="IPR016064">
    <property type="entry name" value="NAD/diacylglycerol_kinase_sf"/>
</dbReference>
<feature type="compositionally biased region" description="Polar residues" evidence="7">
    <location>
        <begin position="579"/>
        <end position="596"/>
    </location>
</feature>
<dbReference type="GO" id="GO:0004143">
    <property type="term" value="F:ATP-dependent diacylglycerol kinase activity"/>
    <property type="evidence" value="ECO:0007669"/>
    <property type="project" value="UniProtKB-EC"/>
</dbReference>
<sequence>MDAPTSESSNDNVVPYGVDWSDRARPSSHCWFPLTSDVSSAAQSCVYGSCAKRKQTGQSALLQCASCDLIMHAHHLTSSSTANNDSIQSCRPSFVDNTEQGNSLMDNKDNPLKFDEHFWSHVSTLLKPCMHCQPTSMVSPLDIIDQMKSMISCIPGTLSDDLLDASHGLVCLWCYRCYHHSCWEQLAPQDKLHCDYGIFQNIIVRPQWLSRSSESPTGFKARSFSYSTNSNAESNSFPYTPVLVFINKRSGGQVGEKIYRELLQRLNPRQVFLLENNATITHALDIYSSLPNMRICVFGGDGTVGWVLSRLAEAYPSRNNPPVSICPLGTGNDLSRVLAWGEQYDPKRLFHTLIQTSQAQVAVLDRWKVQLEEFDAAKLASMTQQHHESGFNISRIFQTLLDPPKFIRETNRSSYENHQKLPNTRFINYMSFGLDAAIALDFHVERTRDPSKFSSPLKNKFMYVNESCKYFDDFARAQMWNLGSYIRLICDDQDITDTVRNCHTLVILNIPGYASGTNPWGKSIRSSIMDRVNQLSTLKLDGTFINQISMGSHDILNCASDTQENNELESLDDSDMDQTETLSTTQTASSSRFQPQNFGDRKIEVVGLSTTHMAAIHAGFRGNRIAQCNRLCIELRCPMTAQMDGEPFYLPTPVAVNISHADQLRLSVPNMGSDLQRQLSNQEIK</sequence>
<dbReference type="EC" id="2.7.1.107" evidence="6"/>
<keyword evidence="2 6" id="KW-0808">Transferase</keyword>